<accession>A0AAV9R7H6</accession>
<dbReference type="EMBL" id="JAHHUM010002316">
    <property type="protein sequence ID" value="KAK5605043.1"/>
    <property type="molecule type" value="Genomic_DNA"/>
</dbReference>
<feature type="region of interest" description="Disordered" evidence="1">
    <location>
        <begin position="48"/>
        <end position="139"/>
    </location>
</feature>
<proteinExistence type="predicted"/>
<reference evidence="2 3" key="1">
    <citation type="submission" date="2021-06" db="EMBL/GenBank/DDBJ databases">
        <authorList>
            <person name="Palmer J.M."/>
        </authorList>
    </citation>
    <scope>NUCLEOTIDE SEQUENCE [LARGE SCALE GENOMIC DNA]</scope>
    <source>
        <strain evidence="2 3">MEX-2019</strain>
        <tissue evidence="2">Muscle</tissue>
    </source>
</reference>
<feature type="region of interest" description="Disordered" evidence="1">
    <location>
        <begin position="1"/>
        <end position="21"/>
    </location>
</feature>
<keyword evidence="3" id="KW-1185">Reference proteome</keyword>
<organism evidence="2 3">
    <name type="scientific">Crenichthys baileyi</name>
    <name type="common">White River springfish</name>
    <dbReference type="NCBI Taxonomy" id="28760"/>
    <lineage>
        <taxon>Eukaryota</taxon>
        <taxon>Metazoa</taxon>
        <taxon>Chordata</taxon>
        <taxon>Craniata</taxon>
        <taxon>Vertebrata</taxon>
        <taxon>Euteleostomi</taxon>
        <taxon>Actinopterygii</taxon>
        <taxon>Neopterygii</taxon>
        <taxon>Teleostei</taxon>
        <taxon>Neoteleostei</taxon>
        <taxon>Acanthomorphata</taxon>
        <taxon>Ovalentaria</taxon>
        <taxon>Atherinomorphae</taxon>
        <taxon>Cyprinodontiformes</taxon>
        <taxon>Goodeidae</taxon>
        <taxon>Crenichthys</taxon>
    </lineage>
</organism>
<comment type="caution">
    <text evidence="2">The sequence shown here is derived from an EMBL/GenBank/DDBJ whole genome shotgun (WGS) entry which is preliminary data.</text>
</comment>
<evidence type="ECO:0000313" key="2">
    <source>
        <dbReference type="EMBL" id="KAK5605043.1"/>
    </source>
</evidence>
<dbReference type="Proteomes" id="UP001311232">
    <property type="component" value="Unassembled WGS sequence"/>
</dbReference>
<evidence type="ECO:0000313" key="3">
    <source>
        <dbReference type="Proteomes" id="UP001311232"/>
    </source>
</evidence>
<protein>
    <submittedName>
        <fullName evidence="2">Uncharacterized protein</fullName>
    </submittedName>
</protein>
<evidence type="ECO:0000256" key="1">
    <source>
        <dbReference type="SAM" id="MobiDB-lite"/>
    </source>
</evidence>
<gene>
    <name evidence="2" type="ORF">CRENBAI_002348</name>
</gene>
<sequence length="203" mass="22676">MSEMMKIEADDPGGFNLVPPTLPASTLELEQRQDSKELIHQMLVIKEEVPQDWSSSLDRQDPAPPHIKVEEEELWISREEDQLTVKSEDGEKPQLSELYKIKTEDNRETNAPTGSSTGQMETKPDEGDCGESEPDKTPDPEGFFQQSEMTVQKRVVVSFDTSPTLHADGGQRARWCRLYGSLTSVSLPQGGCGYNVAHHCQCV</sequence>
<feature type="compositionally biased region" description="Basic and acidic residues" evidence="1">
    <location>
        <begin position="75"/>
        <end position="108"/>
    </location>
</feature>
<dbReference type="AlphaFoldDB" id="A0AAV9R7H6"/>
<name>A0AAV9R7H6_9TELE</name>
<feature type="compositionally biased region" description="Polar residues" evidence="1">
    <location>
        <begin position="109"/>
        <end position="120"/>
    </location>
</feature>